<dbReference type="Pfam" id="PF01225">
    <property type="entry name" value="Mur_ligase"/>
    <property type="match status" value="1"/>
</dbReference>
<dbReference type="Gene3D" id="3.40.1390.10">
    <property type="entry name" value="MurE/MurF, N-terminal domain"/>
    <property type="match status" value="1"/>
</dbReference>
<dbReference type="GO" id="GO:0005524">
    <property type="term" value="F:ATP binding"/>
    <property type="evidence" value="ECO:0007669"/>
    <property type="project" value="InterPro"/>
</dbReference>
<evidence type="ECO:0000259" key="3">
    <source>
        <dbReference type="Pfam" id="PF02875"/>
    </source>
</evidence>
<dbReference type="InterPro" id="IPR035911">
    <property type="entry name" value="MurE/MurF_N"/>
</dbReference>
<proteinExistence type="inferred from homology"/>
<dbReference type="GO" id="GO:0005737">
    <property type="term" value="C:cytoplasm"/>
    <property type="evidence" value="ECO:0007669"/>
    <property type="project" value="InterPro"/>
</dbReference>
<evidence type="ECO:0000259" key="2">
    <source>
        <dbReference type="Pfam" id="PF01225"/>
    </source>
</evidence>
<dbReference type="Pfam" id="PF08245">
    <property type="entry name" value="Mur_ligase_M"/>
    <property type="match status" value="1"/>
</dbReference>
<reference evidence="5" key="1">
    <citation type="submission" date="2018-06" db="EMBL/GenBank/DDBJ databases">
        <authorList>
            <person name="Zhirakovskaya E."/>
        </authorList>
    </citation>
    <scope>NUCLEOTIDE SEQUENCE</scope>
</reference>
<dbReference type="EC" id="6.3.2.13" evidence="5"/>
<dbReference type="SUPFAM" id="SSF53244">
    <property type="entry name" value="MurD-like peptide ligases, peptide-binding domain"/>
    <property type="match status" value="1"/>
</dbReference>
<dbReference type="InterPro" id="IPR036565">
    <property type="entry name" value="Mur-like_cat_sf"/>
</dbReference>
<dbReference type="GO" id="GO:0051301">
    <property type="term" value="P:cell division"/>
    <property type="evidence" value="ECO:0007669"/>
    <property type="project" value="InterPro"/>
</dbReference>
<dbReference type="AlphaFoldDB" id="A0A3B0X9Q5"/>
<keyword evidence="5" id="KW-0436">Ligase</keyword>
<dbReference type="NCBIfam" id="NF001124">
    <property type="entry name" value="PRK00139.1-2"/>
    <property type="match status" value="1"/>
</dbReference>
<gene>
    <name evidence="5" type="ORF">MNBD_GAMMA09-495</name>
</gene>
<accession>A0A3B0X9Q5</accession>
<dbReference type="EMBL" id="UOFI01000007">
    <property type="protein sequence ID" value="VAW61123.1"/>
    <property type="molecule type" value="Genomic_DNA"/>
</dbReference>
<dbReference type="SUPFAM" id="SSF63418">
    <property type="entry name" value="MurE/MurF N-terminal domain"/>
    <property type="match status" value="1"/>
</dbReference>
<evidence type="ECO:0000259" key="4">
    <source>
        <dbReference type="Pfam" id="PF08245"/>
    </source>
</evidence>
<feature type="domain" description="Mur ligase central" evidence="4">
    <location>
        <begin position="126"/>
        <end position="332"/>
    </location>
</feature>
<dbReference type="InterPro" id="IPR036615">
    <property type="entry name" value="Mur_ligase_C_dom_sf"/>
</dbReference>
<feature type="domain" description="Mur ligase C-terminal" evidence="3">
    <location>
        <begin position="355"/>
        <end position="481"/>
    </location>
</feature>
<dbReference type="PANTHER" id="PTHR23135:SF4">
    <property type="entry name" value="UDP-N-ACETYLMURAMOYL-L-ALANYL-D-GLUTAMATE--2,6-DIAMINOPIMELATE LIGASE MURE HOMOLOG, CHLOROPLASTIC"/>
    <property type="match status" value="1"/>
</dbReference>
<dbReference type="GO" id="GO:0008360">
    <property type="term" value="P:regulation of cell shape"/>
    <property type="evidence" value="ECO:0007669"/>
    <property type="project" value="InterPro"/>
</dbReference>
<dbReference type="SUPFAM" id="SSF53623">
    <property type="entry name" value="MurD-like peptide ligases, catalytic domain"/>
    <property type="match status" value="1"/>
</dbReference>
<comment type="similarity">
    <text evidence="1">Belongs to the MurCDEF family. MurE subfamily.</text>
</comment>
<dbReference type="InterPro" id="IPR013221">
    <property type="entry name" value="Mur_ligase_cen"/>
</dbReference>
<dbReference type="InterPro" id="IPR005761">
    <property type="entry name" value="UDP-N-AcMur-Glu-dNH2Pim_ligase"/>
</dbReference>
<dbReference type="NCBIfam" id="TIGR01085">
    <property type="entry name" value="murE"/>
    <property type="match status" value="1"/>
</dbReference>
<sequence length="509" mass="55702">MMAALKDQQHAMTLSQLLSGVCATEYLPDIEIHGLALDSRKVETGYAFVAMQGQLEHGLAYAEAAVSRGAVVVLCDAEFDQYCQQILSRIMARVICVPIKKLRSKLNEITNKFYAGTHEKLFIAGITGTDGKTSVSHFIAQAMHQAYNSAAVVGTLGNGEINSLEEATHTTPDIMSLHEMLADYSRRGIKHVAMEVSSHGLDQERVSGISFDVAVLTNLSRDHLDYHGDLVSYKKAKKKLFTEHATSALVVNADDSFGYEIYMELKTSRDIWLYGLNKERASKSELFACAEAVVTHKEGIKFMLVSSHGVAEIALKLIGVFNIYNALACFCTLIQSGINFNHAVKYLENLSTVPGRMELLTEAGQAAVVIDYAHTPEALAQALSNVRKHVSGKLICVFGCGGERDSGKRPLMAQAAEQFADLLIITNDNPRNEDPYKIIDDIKSGINNESGLIIETDRRKAIAQALELAAENDLILIAGKGHEVFQIIANKKIDLNDRQVVLECQGAAK</sequence>
<dbReference type="PANTHER" id="PTHR23135">
    <property type="entry name" value="MUR LIGASE FAMILY MEMBER"/>
    <property type="match status" value="1"/>
</dbReference>
<dbReference type="HAMAP" id="MF_00208">
    <property type="entry name" value="MurE"/>
    <property type="match status" value="1"/>
</dbReference>
<dbReference type="InterPro" id="IPR004101">
    <property type="entry name" value="Mur_ligase_C"/>
</dbReference>
<organism evidence="5">
    <name type="scientific">hydrothermal vent metagenome</name>
    <dbReference type="NCBI Taxonomy" id="652676"/>
    <lineage>
        <taxon>unclassified sequences</taxon>
        <taxon>metagenomes</taxon>
        <taxon>ecological metagenomes</taxon>
    </lineage>
</organism>
<dbReference type="Gene3D" id="3.40.1190.10">
    <property type="entry name" value="Mur-like, catalytic domain"/>
    <property type="match status" value="1"/>
</dbReference>
<feature type="domain" description="Mur ligase N-terminal catalytic" evidence="2">
    <location>
        <begin position="31"/>
        <end position="114"/>
    </location>
</feature>
<evidence type="ECO:0000313" key="5">
    <source>
        <dbReference type="EMBL" id="VAW61123.1"/>
    </source>
</evidence>
<protein>
    <submittedName>
        <fullName evidence="5">UDP-N-acetylmuramoylalanyl-D-glutamate--2,6-diaminopimelate ligase</fullName>
        <ecNumber evidence="5">6.3.2.13</ecNumber>
    </submittedName>
</protein>
<dbReference type="NCBIfam" id="NF001126">
    <property type="entry name" value="PRK00139.1-4"/>
    <property type="match status" value="1"/>
</dbReference>
<dbReference type="InterPro" id="IPR000713">
    <property type="entry name" value="Mur_ligase_N"/>
</dbReference>
<evidence type="ECO:0000256" key="1">
    <source>
        <dbReference type="ARBA" id="ARBA00005898"/>
    </source>
</evidence>
<dbReference type="Gene3D" id="3.90.190.20">
    <property type="entry name" value="Mur ligase, C-terminal domain"/>
    <property type="match status" value="1"/>
</dbReference>
<name>A0A3B0X9Q5_9ZZZZ</name>
<dbReference type="Pfam" id="PF02875">
    <property type="entry name" value="Mur_ligase_C"/>
    <property type="match status" value="1"/>
</dbReference>
<dbReference type="GO" id="GO:0008765">
    <property type="term" value="F:UDP-N-acetylmuramoylalanyl-D-glutamate-2,6-diaminopimelate ligase activity"/>
    <property type="evidence" value="ECO:0007669"/>
    <property type="project" value="UniProtKB-EC"/>
</dbReference>